<gene>
    <name evidence="3" type="ORF">ABC974_15985</name>
</gene>
<name>A0ABU9Y5P9_9SPHN</name>
<feature type="transmembrane region" description="Helical" evidence="2">
    <location>
        <begin position="262"/>
        <end position="278"/>
    </location>
</feature>
<feature type="transmembrane region" description="Helical" evidence="2">
    <location>
        <begin position="874"/>
        <end position="892"/>
    </location>
</feature>
<proteinExistence type="predicted"/>
<feature type="transmembrane region" description="Helical" evidence="2">
    <location>
        <begin position="339"/>
        <end position="355"/>
    </location>
</feature>
<comment type="caution">
    <text evidence="3">The sequence shown here is derived from an EMBL/GenBank/DDBJ whole genome shotgun (WGS) entry which is preliminary data.</text>
</comment>
<reference evidence="3 4" key="1">
    <citation type="submission" date="2024-05" db="EMBL/GenBank/DDBJ databases">
        <authorList>
            <person name="Liu Q."/>
            <person name="Xin Y.-H."/>
        </authorList>
    </citation>
    <scope>NUCLEOTIDE SEQUENCE [LARGE SCALE GENOMIC DNA]</scope>
    <source>
        <strain evidence="3 4">CGMCC 1.10181</strain>
    </source>
</reference>
<evidence type="ECO:0000256" key="1">
    <source>
        <dbReference type="SAM" id="MobiDB-lite"/>
    </source>
</evidence>
<feature type="transmembrane region" description="Helical" evidence="2">
    <location>
        <begin position="517"/>
        <end position="533"/>
    </location>
</feature>
<keyword evidence="4" id="KW-1185">Reference proteome</keyword>
<dbReference type="RefSeq" id="WP_343888929.1">
    <property type="nucleotide sequence ID" value="NZ_BAAAEH010000014.1"/>
</dbReference>
<feature type="transmembrane region" description="Helical" evidence="2">
    <location>
        <begin position="811"/>
        <end position="831"/>
    </location>
</feature>
<feature type="transmembrane region" description="Helical" evidence="2">
    <location>
        <begin position="661"/>
        <end position="680"/>
    </location>
</feature>
<feature type="transmembrane region" description="Helical" evidence="2">
    <location>
        <begin position="123"/>
        <end position="140"/>
    </location>
</feature>
<protein>
    <submittedName>
        <fullName evidence="3">DUF2339 domain-containing protein</fullName>
    </submittedName>
</protein>
<dbReference type="InterPro" id="IPR014600">
    <property type="entry name" value="UCP035905_mem"/>
</dbReference>
<feature type="transmembrane region" description="Helical" evidence="2">
    <location>
        <begin position="434"/>
        <end position="454"/>
    </location>
</feature>
<dbReference type="PIRSF" id="PIRSF035905">
    <property type="entry name" value="UCP035905_mp"/>
    <property type="match status" value="1"/>
</dbReference>
<dbReference type="EMBL" id="JBDIME010000014">
    <property type="protein sequence ID" value="MEN2791135.1"/>
    <property type="molecule type" value="Genomic_DNA"/>
</dbReference>
<feature type="transmembrane region" description="Helical" evidence="2">
    <location>
        <begin position="361"/>
        <end position="378"/>
    </location>
</feature>
<dbReference type="PANTHER" id="PTHR38434">
    <property type="entry name" value="BLL2549 PROTEIN"/>
    <property type="match status" value="1"/>
</dbReference>
<dbReference type="PANTHER" id="PTHR38434:SF1">
    <property type="entry name" value="BLL2549 PROTEIN"/>
    <property type="match status" value="1"/>
</dbReference>
<feature type="transmembrane region" description="Helical" evidence="2">
    <location>
        <begin position="692"/>
        <end position="711"/>
    </location>
</feature>
<accession>A0ABU9Y5P9</accession>
<feature type="transmembrane region" description="Helical" evidence="2">
    <location>
        <begin position="460"/>
        <end position="477"/>
    </location>
</feature>
<feature type="transmembrane region" description="Helical" evidence="2">
    <location>
        <begin position="540"/>
        <end position="560"/>
    </location>
</feature>
<feature type="transmembrane region" description="Helical" evidence="2">
    <location>
        <begin position="206"/>
        <end position="231"/>
    </location>
</feature>
<keyword evidence="2" id="KW-0812">Transmembrane</keyword>
<feature type="transmembrane region" description="Helical" evidence="2">
    <location>
        <begin position="609"/>
        <end position="626"/>
    </location>
</feature>
<feature type="transmembrane region" description="Helical" evidence="2">
    <location>
        <begin position="632"/>
        <end position="649"/>
    </location>
</feature>
<dbReference type="Proteomes" id="UP001419910">
    <property type="component" value="Unassembled WGS sequence"/>
</dbReference>
<feature type="transmembrane region" description="Helical" evidence="2">
    <location>
        <begin position="580"/>
        <end position="602"/>
    </location>
</feature>
<keyword evidence="2" id="KW-1133">Transmembrane helix</keyword>
<feature type="transmembrane region" description="Helical" evidence="2">
    <location>
        <begin position="408"/>
        <end position="427"/>
    </location>
</feature>
<keyword evidence="2" id="KW-0472">Membrane</keyword>
<feature type="region of interest" description="Disordered" evidence="1">
    <location>
        <begin position="83"/>
        <end position="107"/>
    </location>
</feature>
<feature type="transmembrane region" description="Helical" evidence="2">
    <location>
        <begin position="152"/>
        <end position="169"/>
    </location>
</feature>
<feature type="transmembrane region" description="Helical" evidence="2">
    <location>
        <begin position="843"/>
        <end position="868"/>
    </location>
</feature>
<feature type="transmembrane region" description="Helical" evidence="2">
    <location>
        <begin position="723"/>
        <end position="740"/>
    </location>
</feature>
<dbReference type="InterPro" id="IPR019286">
    <property type="entry name" value="DUF2339_TM"/>
</dbReference>
<feature type="transmembrane region" description="Helical" evidence="2">
    <location>
        <begin position="928"/>
        <end position="946"/>
    </location>
</feature>
<feature type="transmembrane region" description="Helical" evidence="2">
    <location>
        <begin position="785"/>
        <end position="805"/>
    </location>
</feature>
<feature type="transmembrane region" description="Helical" evidence="2">
    <location>
        <begin position="904"/>
        <end position="922"/>
    </location>
</feature>
<feature type="transmembrane region" description="Helical" evidence="2">
    <location>
        <begin position="489"/>
        <end position="511"/>
    </location>
</feature>
<feature type="transmembrane region" description="Helical" evidence="2">
    <location>
        <begin position="308"/>
        <end position="327"/>
    </location>
</feature>
<sequence>MTFILFIAAIALGVVAQRLSARVGKLETQVRYLHRRLLALEPETAAPPEPSAEEVAAAEHREEAQRRAAAVIRERAQAALAAPAIHEPEPDLSGQPAPVEETPRPPAREPVRIGFEALVGGKLPIWIGGAALVLAAFFLVRYSIENNLLGPGARVTIAGLFGLALVMASEGARRLPSTRDDPRIGQALAGAGVASLYGTLYVAAEIYHLIGAGAAFVAVVAVTIAGLALALRHGPPTAIMALIGGFAAPLVSGFDAGQIGPLLVYLGLLVAALFGLAIRRGWAWLALAACGGGFIWVNILLFMVDKPALGGVGGFVLLLAIGATLALPRTGATRPWLRLLPLLAGLLQLLVLAPALDFGPLAWGLYLVLSAAALWLGWRDATLAPGGAAALFLVLALLAAALGQGERVNAPMAAIAITLLFGTAGHLLARRSALWAGIAVEAVAGPVIIALALAHGLLPASAWAALLALAAIAAASLSWRHRDQGHETLVATAGLTGSAAAAALLLALAEAEIVAEPWRWPAWLLLAVALAAWSRRVRDAGLGFLTLAPILVTAMAMAIGVDQLSGYAASIATDAATPPLADLAAIGLLPALSIAAAAWLLLPGVPRLILGWLAFALGLAFIPALLPAPWHSAGLGLATAAVILIRPAHRAAAIAAGLTTLAFTLPLAFQLFVLAGGALLGNRLPYLDLPPLLTILRELTLPAALIGAALLRRRDLPGPWRSRAAVVLAAIAAITLYAIAKAPLAIATLPRFETLGFFERTAITQLVFAAAWASAARWPRISRALLILALGRFLWFDLAILNPVLVRQSVGGLPILNLATLDAALAAAWLWPLRADRRWRAGMLALLVVAVGVTVRQAMHGAFLTGGIGRTENWLYSAAFLGLALLWLGLGIRAGLGDLRIAGLALLTAVTLKVFLIDAAALEGILRILSFLGLGLALIGIGWAYGRIAPRSEPDDVAKLGPDPAG</sequence>
<evidence type="ECO:0000256" key="2">
    <source>
        <dbReference type="SAM" id="Phobius"/>
    </source>
</evidence>
<dbReference type="Pfam" id="PF10101">
    <property type="entry name" value="DUF2339"/>
    <property type="match status" value="1"/>
</dbReference>
<feature type="transmembrane region" description="Helical" evidence="2">
    <location>
        <begin position="383"/>
        <end position="402"/>
    </location>
</feature>
<evidence type="ECO:0000313" key="3">
    <source>
        <dbReference type="EMBL" id="MEN2791135.1"/>
    </source>
</evidence>
<feature type="transmembrane region" description="Helical" evidence="2">
    <location>
        <begin position="760"/>
        <end position="778"/>
    </location>
</feature>
<evidence type="ECO:0000313" key="4">
    <source>
        <dbReference type="Proteomes" id="UP001419910"/>
    </source>
</evidence>
<organism evidence="3 4">
    <name type="scientific">Sphingomonas oligophenolica</name>
    <dbReference type="NCBI Taxonomy" id="301154"/>
    <lineage>
        <taxon>Bacteria</taxon>
        <taxon>Pseudomonadati</taxon>
        <taxon>Pseudomonadota</taxon>
        <taxon>Alphaproteobacteria</taxon>
        <taxon>Sphingomonadales</taxon>
        <taxon>Sphingomonadaceae</taxon>
        <taxon>Sphingomonas</taxon>
    </lineage>
</organism>
<feature type="transmembrane region" description="Helical" evidence="2">
    <location>
        <begin position="283"/>
        <end position="302"/>
    </location>
</feature>